<gene>
    <name evidence="1" type="ORF">BDN72DRAFT_905193</name>
</gene>
<name>A0ACD3A4G6_9AGAR</name>
<evidence type="ECO:0000313" key="2">
    <source>
        <dbReference type="Proteomes" id="UP000308600"/>
    </source>
</evidence>
<protein>
    <submittedName>
        <fullName evidence="1">Uncharacterized protein</fullName>
    </submittedName>
</protein>
<dbReference type="Proteomes" id="UP000308600">
    <property type="component" value="Unassembled WGS sequence"/>
</dbReference>
<keyword evidence="2" id="KW-1185">Reference proteome</keyword>
<sequence length="857" mass="97431">MDDDLLPRTELQSISDNCYRAQHLLDSQEEGDKFVNFVLAGRDGRTQAVVDPLMNRARDEDSFTVTRDYDSVLGFYTNIVVRDTRLMMYPVAHRDDTLSKNVHLEYRFTRSTGTFTAPIHRVPNICVAKWSTHNSLRVYIPELYDEGSAYPFLTQHQQATFYESGLRPAMEELIGDKVHEWPTTYEAEMFRARARSGALKFQSKIVPAWRVQEIGDALRRALEENGTNWHHGLVFLHQLRGLKHSSTHSMDGHSAEQALLAFSKENHLVDAGQLRGDWWIDVGLEIGSPDGHCLAWRTDSHFHVVQHVLDISNAGAERITSLGSSSYSRDLTSHLAAVSGCRIVPGVYTQGDSEAAYLQMYTTDKSLIYLPDGGYYGKFIKPSDTLSGKAMNFITKLYDLYVKASKKNSSLARIEVRVPIAQALAVLLDFDDDLIRESLVVIPREDWWSWRAYRTLAIKYVLEWQSDGPPEYRGSPLALVLTAGVTWMLNCLHSTPDYRNHSRELLEAILPSIARADADQYNIAFGSLGRVFAGDEDAESSDDEDADRPSYPGFPFGAIFLDGLCVGRGFPVPRMVELTPTLGERAFKFFFDASSSKITEQLAVTRAIVPSNPLRINNRTRQTQQLHNPPQVATMFKLGGSVRLNPPQQDKGLDVDEPEFDANNPAHVARKAAKLIVLTSLDADLVCETLWFQFLHDIMEKAPNHQLGTAPSFCKLDLDERLNATDATFRNQTLSDIFYTCRWKVVDDHTDVNWMRVFDHLWLDLGKVKVGKTQNYRSMWYFKWWELLKDRTSATGLSRMRTALRSQFDKLYWIPYAQADRVWNTKVAKSFTAPRGLPSFQTAPQLLVRSLDPNWKY</sequence>
<dbReference type="EMBL" id="ML208817">
    <property type="protein sequence ID" value="TFK60184.1"/>
    <property type="molecule type" value="Genomic_DNA"/>
</dbReference>
<accession>A0ACD3A4G6</accession>
<evidence type="ECO:0000313" key="1">
    <source>
        <dbReference type="EMBL" id="TFK60184.1"/>
    </source>
</evidence>
<proteinExistence type="predicted"/>
<organism evidence="1 2">
    <name type="scientific">Pluteus cervinus</name>
    <dbReference type="NCBI Taxonomy" id="181527"/>
    <lineage>
        <taxon>Eukaryota</taxon>
        <taxon>Fungi</taxon>
        <taxon>Dikarya</taxon>
        <taxon>Basidiomycota</taxon>
        <taxon>Agaricomycotina</taxon>
        <taxon>Agaricomycetes</taxon>
        <taxon>Agaricomycetidae</taxon>
        <taxon>Agaricales</taxon>
        <taxon>Pluteineae</taxon>
        <taxon>Pluteaceae</taxon>
        <taxon>Pluteus</taxon>
    </lineage>
</organism>
<reference evidence="1 2" key="1">
    <citation type="journal article" date="2019" name="Nat. Ecol. Evol.">
        <title>Megaphylogeny resolves global patterns of mushroom evolution.</title>
        <authorList>
            <person name="Varga T."/>
            <person name="Krizsan K."/>
            <person name="Foldi C."/>
            <person name="Dima B."/>
            <person name="Sanchez-Garcia M."/>
            <person name="Sanchez-Ramirez S."/>
            <person name="Szollosi G.J."/>
            <person name="Szarkandi J.G."/>
            <person name="Papp V."/>
            <person name="Albert L."/>
            <person name="Andreopoulos W."/>
            <person name="Angelini C."/>
            <person name="Antonin V."/>
            <person name="Barry K.W."/>
            <person name="Bougher N.L."/>
            <person name="Buchanan P."/>
            <person name="Buyck B."/>
            <person name="Bense V."/>
            <person name="Catcheside P."/>
            <person name="Chovatia M."/>
            <person name="Cooper J."/>
            <person name="Damon W."/>
            <person name="Desjardin D."/>
            <person name="Finy P."/>
            <person name="Geml J."/>
            <person name="Haridas S."/>
            <person name="Hughes K."/>
            <person name="Justo A."/>
            <person name="Karasinski D."/>
            <person name="Kautmanova I."/>
            <person name="Kiss B."/>
            <person name="Kocsube S."/>
            <person name="Kotiranta H."/>
            <person name="LaButti K.M."/>
            <person name="Lechner B.E."/>
            <person name="Liimatainen K."/>
            <person name="Lipzen A."/>
            <person name="Lukacs Z."/>
            <person name="Mihaltcheva S."/>
            <person name="Morgado L.N."/>
            <person name="Niskanen T."/>
            <person name="Noordeloos M.E."/>
            <person name="Ohm R.A."/>
            <person name="Ortiz-Santana B."/>
            <person name="Ovrebo C."/>
            <person name="Racz N."/>
            <person name="Riley R."/>
            <person name="Savchenko A."/>
            <person name="Shiryaev A."/>
            <person name="Soop K."/>
            <person name="Spirin V."/>
            <person name="Szebenyi C."/>
            <person name="Tomsovsky M."/>
            <person name="Tulloss R.E."/>
            <person name="Uehling J."/>
            <person name="Grigoriev I.V."/>
            <person name="Vagvolgyi C."/>
            <person name="Papp T."/>
            <person name="Martin F.M."/>
            <person name="Miettinen O."/>
            <person name="Hibbett D.S."/>
            <person name="Nagy L.G."/>
        </authorList>
    </citation>
    <scope>NUCLEOTIDE SEQUENCE [LARGE SCALE GENOMIC DNA]</scope>
    <source>
        <strain evidence="1 2">NL-1719</strain>
    </source>
</reference>